<reference evidence="1" key="1">
    <citation type="journal article" date="2017" name="Nature">
        <title>The sunflower genome provides insights into oil metabolism, flowering and Asterid evolution.</title>
        <authorList>
            <person name="Badouin H."/>
            <person name="Gouzy J."/>
            <person name="Grassa C.J."/>
            <person name="Murat F."/>
            <person name="Staton S.E."/>
            <person name="Cottret L."/>
            <person name="Lelandais-Briere C."/>
            <person name="Owens G.L."/>
            <person name="Carrere S."/>
            <person name="Mayjonade B."/>
            <person name="Legrand L."/>
            <person name="Gill N."/>
            <person name="Kane N.C."/>
            <person name="Bowers J.E."/>
            <person name="Hubner S."/>
            <person name="Bellec A."/>
            <person name="Berard A."/>
            <person name="Berges H."/>
            <person name="Blanchet N."/>
            <person name="Boniface M.C."/>
            <person name="Brunel D."/>
            <person name="Catrice O."/>
            <person name="Chaidir N."/>
            <person name="Claudel C."/>
            <person name="Donnadieu C."/>
            <person name="Faraut T."/>
            <person name="Fievet G."/>
            <person name="Helmstetter N."/>
            <person name="King M."/>
            <person name="Knapp S.J."/>
            <person name="Lai Z."/>
            <person name="Le Paslier M.C."/>
            <person name="Lippi Y."/>
            <person name="Lorenzon L."/>
            <person name="Mandel J.R."/>
            <person name="Marage G."/>
            <person name="Marchand G."/>
            <person name="Marquand E."/>
            <person name="Bret-Mestries E."/>
            <person name="Morien E."/>
            <person name="Nambeesan S."/>
            <person name="Nguyen T."/>
            <person name="Pegot-Espagnet P."/>
            <person name="Pouilly N."/>
            <person name="Raftis F."/>
            <person name="Sallet E."/>
            <person name="Schiex T."/>
            <person name="Thomas J."/>
            <person name="Vandecasteele C."/>
            <person name="Vares D."/>
            <person name="Vear F."/>
            <person name="Vautrin S."/>
            <person name="Crespi M."/>
            <person name="Mangin B."/>
            <person name="Burke J.M."/>
            <person name="Salse J."/>
            <person name="Munos S."/>
            <person name="Vincourt P."/>
            <person name="Rieseberg L.H."/>
            <person name="Langlade N.B."/>
        </authorList>
    </citation>
    <scope>NUCLEOTIDE SEQUENCE</scope>
    <source>
        <tissue evidence="1">Leaves</tissue>
    </source>
</reference>
<evidence type="ECO:0000313" key="2">
    <source>
        <dbReference type="Proteomes" id="UP000215914"/>
    </source>
</evidence>
<dbReference type="EMBL" id="MNCJ02000327">
    <property type="protein sequence ID" value="KAF5776852.1"/>
    <property type="molecule type" value="Genomic_DNA"/>
</dbReference>
<protein>
    <submittedName>
        <fullName evidence="1">Uncharacterized protein</fullName>
    </submittedName>
</protein>
<evidence type="ECO:0000313" key="1">
    <source>
        <dbReference type="EMBL" id="KAF5776852.1"/>
    </source>
</evidence>
<dbReference type="Gramene" id="mRNA:HanXRQr2_Chr12g0528851">
    <property type="protein sequence ID" value="mRNA:HanXRQr2_Chr12g0528851"/>
    <property type="gene ID" value="HanXRQr2_Chr12g0528851"/>
</dbReference>
<comment type="caution">
    <text evidence="1">The sequence shown here is derived from an EMBL/GenBank/DDBJ whole genome shotgun (WGS) entry which is preliminary data.</text>
</comment>
<keyword evidence="2" id="KW-1185">Reference proteome</keyword>
<gene>
    <name evidence="1" type="ORF">HanXRQr2_Chr12g0528851</name>
</gene>
<reference evidence="1" key="2">
    <citation type="submission" date="2020-06" db="EMBL/GenBank/DDBJ databases">
        <title>Helianthus annuus Genome sequencing and assembly Release 2.</title>
        <authorList>
            <person name="Gouzy J."/>
            <person name="Langlade N."/>
            <person name="Munos S."/>
        </authorList>
    </citation>
    <scope>NUCLEOTIDE SEQUENCE</scope>
    <source>
        <tissue evidence="1">Leaves</tissue>
    </source>
</reference>
<organism evidence="1 2">
    <name type="scientific">Helianthus annuus</name>
    <name type="common">Common sunflower</name>
    <dbReference type="NCBI Taxonomy" id="4232"/>
    <lineage>
        <taxon>Eukaryota</taxon>
        <taxon>Viridiplantae</taxon>
        <taxon>Streptophyta</taxon>
        <taxon>Embryophyta</taxon>
        <taxon>Tracheophyta</taxon>
        <taxon>Spermatophyta</taxon>
        <taxon>Magnoliopsida</taxon>
        <taxon>eudicotyledons</taxon>
        <taxon>Gunneridae</taxon>
        <taxon>Pentapetalae</taxon>
        <taxon>asterids</taxon>
        <taxon>campanulids</taxon>
        <taxon>Asterales</taxon>
        <taxon>Asteraceae</taxon>
        <taxon>Asteroideae</taxon>
        <taxon>Heliantheae alliance</taxon>
        <taxon>Heliantheae</taxon>
        <taxon>Helianthus</taxon>
    </lineage>
</organism>
<dbReference type="AlphaFoldDB" id="A0A9K3ENZ7"/>
<sequence>MYSSVHSSVNPQQSHFTDSTSVASIVRFAAGIIMASLITDVDISATEISTFTRSLNLVEEWKRNVKNILEIDYNTSYNKLCFETFKFYSRN</sequence>
<name>A0A9K3ENZ7_HELAN</name>
<dbReference type="Proteomes" id="UP000215914">
    <property type="component" value="Unassembled WGS sequence"/>
</dbReference>
<accession>A0A9K3ENZ7</accession>
<proteinExistence type="predicted"/>